<accession>A0AAD5N3F5</accession>
<reference evidence="1" key="1">
    <citation type="submission" date="2021-06" db="EMBL/GenBank/DDBJ databases">
        <title>Parelaphostrongylus tenuis whole genome reference sequence.</title>
        <authorList>
            <person name="Garwood T.J."/>
            <person name="Larsen P.A."/>
            <person name="Fountain-Jones N.M."/>
            <person name="Garbe J.R."/>
            <person name="Macchietto M.G."/>
            <person name="Kania S.A."/>
            <person name="Gerhold R.W."/>
            <person name="Richards J.E."/>
            <person name="Wolf T.M."/>
        </authorList>
    </citation>
    <scope>NUCLEOTIDE SEQUENCE</scope>
    <source>
        <strain evidence="1">MNPRO001-30</strain>
        <tissue evidence="1">Meninges</tissue>
    </source>
</reference>
<evidence type="ECO:0000313" key="1">
    <source>
        <dbReference type="EMBL" id="KAJ1359506.1"/>
    </source>
</evidence>
<proteinExistence type="predicted"/>
<dbReference type="AlphaFoldDB" id="A0AAD5N3F5"/>
<keyword evidence="2" id="KW-1185">Reference proteome</keyword>
<name>A0AAD5N3F5_PARTN</name>
<dbReference type="EMBL" id="JAHQIW010003641">
    <property type="protein sequence ID" value="KAJ1359506.1"/>
    <property type="molecule type" value="Genomic_DNA"/>
</dbReference>
<sequence>MKLIIEDTDEQVADFAARYVRKRINDYNCGPNRHFVLGLPTVSSDLFSVSSMCQLICPNTSHVSL</sequence>
<comment type="caution">
    <text evidence="1">The sequence shown here is derived from an EMBL/GenBank/DDBJ whole genome shotgun (WGS) entry which is preliminary data.</text>
</comment>
<gene>
    <name evidence="1" type="ORF">KIN20_018263</name>
</gene>
<dbReference type="SUPFAM" id="SSF100950">
    <property type="entry name" value="NagB/RpiA/CoA transferase-like"/>
    <property type="match status" value="1"/>
</dbReference>
<organism evidence="1 2">
    <name type="scientific">Parelaphostrongylus tenuis</name>
    <name type="common">Meningeal worm</name>
    <dbReference type="NCBI Taxonomy" id="148309"/>
    <lineage>
        <taxon>Eukaryota</taxon>
        <taxon>Metazoa</taxon>
        <taxon>Ecdysozoa</taxon>
        <taxon>Nematoda</taxon>
        <taxon>Chromadorea</taxon>
        <taxon>Rhabditida</taxon>
        <taxon>Rhabditina</taxon>
        <taxon>Rhabditomorpha</taxon>
        <taxon>Strongyloidea</taxon>
        <taxon>Metastrongylidae</taxon>
        <taxon>Parelaphostrongylus</taxon>
    </lineage>
</organism>
<dbReference type="Proteomes" id="UP001196413">
    <property type="component" value="Unassembled WGS sequence"/>
</dbReference>
<dbReference type="InterPro" id="IPR037171">
    <property type="entry name" value="NagB/RpiA_transferase-like"/>
</dbReference>
<protein>
    <submittedName>
        <fullName evidence="1">Uncharacterized protein</fullName>
    </submittedName>
</protein>
<evidence type="ECO:0000313" key="2">
    <source>
        <dbReference type="Proteomes" id="UP001196413"/>
    </source>
</evidence>